<dbReference type="OrthoDB" id="127107at2"/>
<dbReference type="Gene3D" id="2.60.120.200">
    <property type="match status" value="1"/>
</dbReference>
<dbReference type="KEGG" id="ruv:EC9_23910"/>
<evidence type="ECO:0000313" key="6">
    <source>
        <dbReference type="EMBL" id="QDS88203.1"/>
    </source>
</evidence>
<feature type="signal peptide" evidence="2">
    <location>
        <begin position="1"/>
        <end position="24"/>
    </location>
</feature>
<evidence type="ECO:0000259" key="4">
    <source>
        <dbReference type="Pfam" id="PF07587"/>
    </source>
</evidence>
<keyword evidence="1" id="KW-0175">Coiled coil</keyword>
<dbReference type="Pfam" id="PF13385">
    <property type="entry name" value="Laminin_G_3"/>
    <property type="match status" value="1"/>
</dbReference>
<dbReference type="EMBL" id="CP036261">
    <property type="protein sequence ID" value="QDS88203.1"/>
    <property type="molecule type" value="Genomic_DNA"/>
</dbReference>
<dbReference type="InterPro" id="IPR011429">
    <property type="entry name" value="Cyt_c_Planctomycete-type"/>
</dbReference>
<keyword evidence="2" id="KW-0732">Signal</keyword>
<dbReference type="RefSeq" id="WP_145345276.1">
    <property type="nucleotide sequence ID" value="NZ_CP036261.1"/>
</dbReference>
<reference evidence="6 7" key="1">
    <citation type="submission" date="2019-02" db="EMBL/GenBank/DDBJ databases">
        <title>Deep-cultivation of Planctomycetes and their phenomic and genomic characterization uncovers novel biology.</title>
        <authorList>
            <person name="Wiegand S."/>
            <person name="Jogler M."/>
            <person name="Boedeker C."/>
            <person name="Pinto D."/>
            <person name="Vollmers J."/>
            <person name="Rivas-Marin E."/>
            <person name="Kohn T."/>
            <person name="Peeters S.H."/>
            <person name="Heuer A."/>
            <person name="Rast P."/>
            <person name="Oberbeckmann S."/>
            <person name="Bunk B."/>
            <person name="Jeske O."/>
            <person name="Meyerdierks A."/>
            <person name="Storesund J.E."/>
            <person name="Kallscheuer N."/>
            <person name="Luecker S."/>
            <person name="Lage O.M."/>
            <person name="Pohl T."/>
            <person name="Merkel B.J."/>
            <person name="Hornburger P."/>
            <person name="Mueller R.-W."/>
            <person name="Bruemmer F."/>
            <person name="Labrenz M."/>
            <person name="Spormann A.M."/>
            <person name="Op den Camp H."/>
            <person name="Overmann J."/>
            <person name="Amann R."/>
            <person name="Jetten M.S.M."/>
            <person name="Mascher T."/>
            <person name="Medema M.H."/>
            <person name="Devos D.P."/>
            <person name="Kaster A.-K."/>
            <person name="Ovreas L."/>
            <person name="Rohde M."/>
            <person name="Galperin M.Y."/>
            <person name="Jogler C."/>
        </authorList>
    </citation>
    <scope>NUCLEOTIDE SEQUENCE [LARGE SCALE GENOMIC DNA]</scope>
    <source>
        <strain evidence="6 7">EC9</strain>
    </source>
</reference>
<feature type="chain" id="PRO_5022063217" evidence="2">
    <location>
        <begin position="25"/>
        <end position="1032"/>
    </location>
</feature>
<dbReference type="Pfam" id="PF07587">
    <property type="entry name" value="PSD1"/>
    <property type="match status" value="1"/>
</dbReference>
<dbReference type="InterPro" id="IPR011444">
    <property type="entry name" value="DUF1549"/>
</dbReference>
<dbReference type="AlphaFoldDB" id="A0A517M007"/>
<keyword evidence="7" id="KW-1185">Reference proteome</keyword>
<feature type="coiled-coil region" evidence="1">
    <location>
        <begin position="392"/>
        <end position="419"/>
    </location>
</feature>
<dbReference type="InterPro" id="IPR022655">
    <property type="entry name" value="DUF1553"/>
</dbReference>
<feature type="domain" description="DUF1553" evidence="4">
    <location>
        <begin position="728"/>
        <end position="977"/>
    </location>
</feature>
<dbReference type="SUPFAM" id="SSF49899">
    <property type="entry name" value="Concanavalin A-like lectins/glucanases"/>
    <property type="match status" value="1"/>
</dbReference>
<dbReference type="PANTHER" id="PTHR35889:SF3">
    <property type="entry name" value="F-BOX DOMAIN-CONTAINING PROTEIN"/>
    <property type="match status" value="1"/>
</dbReference>
<evidence type="ECO:0000313" key="7">
    <source>
        <dbReference type="Proteomes" id="UP000319557"/>
    </source>
</evidence>
<dbReference type="PANTHER" id="PTHR35889">
    <property type="entry name" value="CYCLOINULO-OLIGOSACCHARIDE FRUCTANOTRANSFERASE-RELATED"/>
    <property type="match status" value="1"/>
</dbReference>
<organism evidence="6 7">
    <name type="scientific">Rosistilla ulvae</name>
    <dbReference type="NCBI Taxonomy" id="1930277"/>
    <lineage>
        <taxon>Bacteria</taxon>
        <taxon>Pseudomonadati</taxon>
        <taxon>Planctomycetota</taxon>
        <taxon>Planctomycetia</taxon>
        <taxon>Pirellulales</taxon>
        <taxon>Pirellulaceae</taxon>
        <taxon>Rosistilla</taxon>
    </lineage>
</organism>
<sequence precursor="true">MTNYPLRLGLLLSLACISTTASLAQPPHRVVDFDLDIKPLLSDRCFVCHGPDAAQRSTDLRLDTREGLFASIDGVFAEQTITPGDPSASELFARIASDDEDLVMPPPDSNLNLTADEISLIRNWIQQGAPWKGHWSFEPIRSPTIPPPLADGTASVESAIDRFIDRRLQTEGLQRTGQAPPQRQIRRLYYDLTGLPPSAPQLQHLLSRWGTTAPEQAVAYERLVDHLLASPELGERLATEWLDAARYSDTYGYQVDRDRRVWPWRDWVLSAINQNMSYDQFLTEQIAGDLLPDASDDQILATAFNRLHPQKVEGGSVPEEFRIEYVADRTQTFSTAVLGLTMECARCHDHKYDPLSQRNYYELSAFFDNIDEAGLYSYFTPAVPTPTMPLFHDAQKQQIEALRNQIAQLESQTAELSEEREPQFQKWLGSERSSEIPGQIKHLDFESEKGNATVPGVVGNAVKLTGDDEVKLDVGNFRRFQPFSISLWMNSPEAFERAVVFHRSRAWTDAASRGYELLIIDGRLQFSLIHFWPGNAISVQIVEPIAIDTWQAVSIAYDGSSRAAGIQIFIDGKPMATTVVRDRLTRQITGGGNDNVIIGARFRDRGFKQGLVDEFRVFDRELSQAEAIQLATVDAAEALGDAEDSQLRQRYLLSVDLAMAEHWQQLMQTREKLAAVQDAAEEIMVMRELPQHRPTHLLSRGLYDAPADLVSAATPEALSAFDPQWPRNRLGLARWVTDPGNPLTARVAVNRHWQMLFGEGLVRTPEDFGTQGARPTHPELLDWLASDFIENGWDVKRLLKQIVMSATYRQSSECSEQARRIDPENKLLARAPRFRLSAEMLRDGYLQASGLLDQTLGGPSVNPYEVSESFKPKPFDTGSGLYRRSVYTYWKRTGPPPAMMTFDASKRDVCRLRRERTSSPLQSFVLMNAPQFVEAARFLAMNVALQESDDAARIDAVFQRLTQRQPTPREAELVLSLLQQQTVKFEQDAAATDALLNVGSSRETADLLRPRWAALTVVVSTLMNFDPAVMRR</sequence>
<name>A0A517M007_9BACT</name>
<feature type="domain" description="DUF1549" evidence="3">
    <location>
        <begin position="160"/>
        <end position="371"/>
    </location>
</feature>
<accession>A0A517M007</accession>
<dbReference type="GO" id="GO:0009055">
    <property type="term" value="F:electron transfer activity"/>
    <property type="evidence" value="ECO:0007669"/>
    <property type="project" value="InterPro"/>
</dbReference>
<gene>
    <name evidence="6" type="ORF">EC9_23910</name>
</gene>
<evidence type="ECO:0000259" key="3">
    <source>
        <dbReference type="Pfam" id="PF07583"/>
    </source>
</evidence>
<evidence type="ECO:0000259" key="5">
    <source>
        <dbReference type="Pfam" id="PF07635"/>
    </source>
</evidence>
<feature type="domain" description="Cytochrome C Planctomycete-type" evidence="5">
    <location>
        <begin position="45"/>
        <end position="108"/>
    </location>
</feature>
<dbReference type="Pfam" id="PF07583">
    <property type="entry name" value="PSCyt2"/>
    <property type="match status" value="1"/>
</dbReference>
<dbReference type="GO" id="GO:0020037">
    <property type="term" value="F:heme binding"/>
    <property type="evidence" value="ECO:0007669"/>
    <property type="project" value="InterPro"/>
</dbReference>
<protein>
    <submittedName>
        <fullName evidence="6">Planctomycete cytochrome C</fullName>
    </submittedName>
</protein>
<dbReference type="Pfam" id="PF07635">
    <property type="entry name" value="PSCyt1"/>
    <property type="match status" value="1"/>
</dbReference>
<evidence type="ECO:0000256" key="1">
    <source>
        <dbReference type="SAM" id="Coils"/>
    </source>
</evidence>
<dbReference type="InterPro" id="IPR036909">
    <property type="entry name" value="Cyt_c-like_dom_sf"/>
</dbReference>
<proteinExistence type="predicted"/>
<evidence type="ECO:0000256" key="2">
    <source>
        <dbReference type="SAM" id="SignalP"/>
    </source>
</evidence>
<dbReference type="Proteomes" id="UP000319557">
    <property type="component" value="Chromosome"/>
</dbReference>
<dbReference type="SUPFAM" id="SSF46626">
    <property type="entry name" value="Cytochrome c"/>
    <property type="match status" value="1"/>
</dbReference>
<dbReference type="InterPro" id="IPR013320">
    <property type="entry name" value="ConA-like_dom_sf"/>
</dbReference>